<feature type="transmembrane region" description="Helical" evidence="5">
    <location>
        <begin position="38"/>
        <end position="61"/>
    </location>
</feature>
<keyword evidence="8" id="KW-1185">Reference proteome</keyword>
<feature type="transmembrane region" description="Helical" evidence="5">
    <location>
        <begin position="81"/>
        <end position="104"/>
    </location>
</feature>
<comment type="similarity">
    <text evidence="5">Belongs to the TonB family.</text>
</comment>
<reference evidence="7 8" key="1">
    <citation type="journal article" date="2019" name="Int. J. Syst. Evol. Microbiol.">
        <title>The Global Catalogue of Microorganisms (GCM) 10K type strain sequencing project: providing services to taxonomists for standard genome sequencing and annotation.</title>
        <authorList>
            <consortium name="The Broad Institute Genomics Platform"/>
            <consortium name="The Broad Institute Genome Sequencing Center for Infectious Disease"/>
            <person name="Wu L."/>
            <person name="Ma J."/>
        </authorList>
    </citation>
    <scope>NUCLEOTIDE SEQUENCE [LARGE SCALE GENOMIC DNA]</scope>
    <source>
        <strain evidence="7 8">JCM 14331</strain>
    </source>
</reference>
<feature type="domain" description="TonB C-terminal" evidence="6">
    <location>
        <begin position="294"/>
        <end position="390"/>
    </location>
</feature>
<evidence type="ECO:0000313" key="7">
    <source>
        <dbReference type="EMBL" id="GAA0539663.1"/>
    </source>
</evidence>
<dbReference type="PANTHER" id="PTHR34978">
    <property type="entry name" value="POSSIBLE SENSOR-TRANSDUCER PROTEIN BLAR"/>
    <property type="match status" value="1"/>
</dbReference>
<feature type="transmembrane region" description="Helical" evidence="5">
    <location>
        <begin position="6"/>
        <end position="26"/>
    </location>
</feature>
<feature type="transmembrane region" description="Helical" evidence="5">
    <location>
        <begin position="177"/>
        <end position="198"/>
    </location>
</feature>
<comment type="subcellular location">
    <subcellularLocation>
        <location evidence="5">Cell inner membrane</location>
        <topology evidence="5">Single-pass membrane protein</topology>
        <orientation evidence="5">Periplasmic side</orientation>
    </subcellularLocation>
    <subcellularLocation>
        <location evidence="1">Membrane</location>
        <topology evidence="1">Single-pass membrane protein</topology>
    </subcellularLocation>
</comment>
<dbReference type="InterPro" id="IPR037682">
    <property type="entry name" value="TonB_C"/>
</dbReference>
<keyword evidence="3 5" id="KW-1133">Transmembrane helix</keyword>
<gene>
    <name evidence="7" type="ORF">GCM10009098_03990</name>
</gene>
<dbReference type="CDD" id="cd07341">
    <property type="entry name" value="M56_BlaR1_MecR1_like"/>
    <property type="match status" value="1"/>
</dbReference>
<dbReference type="InterPro" id="IPR006260">
    <property type="entry name" value="TonB/TolA_C"/>
</dbReference>
<evidence type="ECO:0000256" key="5">
    <source>
        <dbReference type="RuleBase" id="RU362123"/>
    </source>
</evidence>
<comment type="function">
    <text evidence="5">Interacts with outer membrane receptor proteins that carry out high-affinity binding and energy dependent uptake into the periplasmic space of specific substrates. It could act to transduce energy from the cytoplasmic membrane to specific energy-requiring processes in the outer membrane, resulting in the release into the periplasm of ligands bound by these outer membrane proteins.</text>
</comment>
<evidence type="ECO:0000256" key="3">
    <source>
        <dbReference type="ARBA" id="ARBA00022989"/>
    </source>
</evidence>
<sequence>MTELLLQLLVPFSALLLVLVSIQKLLLKRLGARTVYALWSAVPLFFSAPLLIPLLPVTFHAEPIKRYQVGVQQLSASVSDVSTIFSVWLVGSALCAAYLVLSYLSCRAQYRRATPLNTVNIGPAYRQAEDSSGPCVSGLLAPRILLPNDFFTRFDPTQQRLILQHELTHWRRGDLHLNYLALLLLCLYWFNPLCWLAYRKYRQAQELSCDAVVTEHAGKAERIAYGHALLSSTQQPASIWWPLSHYYGDFNSMKQRIMQLQQQKGLSKTLVMTAMALVLGSTLLLQQPALAGAKDTTQLSPVMRIEPRYPVKAAKEGIAGFVQLKFDVSAEGKVSNVSVIKSSPSDIFDKEAIRALKEWQYNATGQEHKALLVQLDFELDVVPPEMERISVKAATADHG</sequence>
<keyword evidence="2 5" id="KW-0812">Transmembrane</keyword>
<protein>
    <recommendedName>
        <fullName evidence="5">Protein TonB</fullName>
    </recommendedName>
</protein>
<dbReference type="InterPro" id="IPR003538">
    <property type="entry name" value="TonB"/>
</dbReference>
<comment type="caution">
    <text evidence="5">Lacks conserved residue(s) required for the propagation of feature annotation.</text>
</comment>
<keyword evidence="5" id="KW-0735">Signal-anchor</keyword>
<keyword evidence="4 5" id="KW-0472">Membrane</keyword>
<dbReference type="InterPro" id="IPR052173">
    <property type="entry name" value="Beta-lactam_resp_regulator"/>
</dbReference>
<evidence type="ECO:0000259" key="6">
    <source>
        <dbReference type="PROSITE" id="PS52015"/>
    </source>
</evidence>
<accession>A0ABN1DC65</accession>
<dbReference type="RefSeq" id="WP_134054157.1">
    <property type="nucleotide sequence ID" value="NZ_BAAAEO010000001.1"/>
</dbReference>
<dbReference type="NCBIfam" id="TIGR01352">
    <property type="entry name" value="tonB_Cterm"/>
    <property type="match status" value="1"/>
</dbReference>
<keyword evidence="5" id="KW-0997">Cell inner membrane</keyword>
<organism evidence="7 8">
    <name type="scientific">Rheinheimera aquimaris</name>
    <dbReference type="NCBI Taxonomy" id="412437"/>
    <lineage>
        <taxon>Bacteria</taxon>
        <taxon>Pseudomonadati</taxon>
        <taxon>Pseudomonadota</taxon>
        <taxon>Gammaproteobacteria</taxon>
        <taxon>Chromatiales</taxon>
        <taxon>Chromatiaceae</taxon>
        <taxon>Rheinheimera</taxon>
    </lineage>
</organism>
<name>A0ABN1DC65_9GAMM</name>
<dbReference type="PANTHER" id="PTHR34978:SF3">
    <property type="entry name" value="SLR0241 PROTEIN"/>
    <property type="match status" value="1"/>
</dbReference>
<keyword evidence="5" id="KW-0653">Protein transport</keyword>
<keyword evidence="5" id="KW-1003">Cell membrane</keyword>
<evidence type="ECO:0000313" key="8">
    <source>
        <dbReference type="Proteomes" id="UP001501169"/>
    </source>
</evidence>
<evidence type="ECO:0000256" key="2">
    <source>
        <dbReference type="ARBA" id="ARBA00022692"/>
    </source>
</evidence>
<dbReference type="InterPro" id="IPR008756">
    <property type="entry name" value="Peptidase_M56"/>
</dbReference>
<comment type="caution">
    <text evidence="7">The sequence shown here is derived from an EMBL/GenBank/DDBJ whole genome shotgun (WGS) entry which is preliminary data.</text>
</comment>
<dbReference type="Proteomes" id="UP001501169">
    <property type="component" value="Unassembled WGS sequence"/>
</dbReference>
<dbReference type="EMBL" id="BAAAEO010000001">
    <property type="protein sequence ID" value="GAA0539663.1"/>
    <property type="molecule type" value="Genomic_DNA"/>
</dbReference>
<evidence type="ECO:0000256" key="4">
    <source>
        <dbReference type="ARBA" id="ARBA00023136"/>
    </source>
</evidence>
<dbReference type="SUPFAM" id="SSF74653">
    <property type="entry name" value="TolA/TonB C-terminal domain"/>
    <property type="match status" value="1"/>
</dbReference>
<dbReference type="Pfam" id="PF05569">
    <property type="entry name" value="Peptidase_M56"/>
    <property type="match status" value="1"/>
</dbReference>
<evidence type="ECO:0000256" key="1">
    <source>
        <dbReference type="ARBA" id="ARBA00004167"/>
    </source>
</evidence>
<proteinExistence type="inferred from homology"/>
<dbReference type="PRINTS" id="PR01374">
    <property type="entry name" value="TONBPROTEIN"/>
</dbReference>
<keyword evidence="5" id="KW-0813">Transport</keyword>
<dbReference type="Pfam" id="PF03544">
    <property type="entry name" value="TonB_C"/>
    <property type="match status" value="1"/>
</dbReference>
<dbReference type="PROSITE" id="PS52015">
    <property type="entry name" value="TONB_CTD"/>
    <property type="match status" value="1"/>
</dbReference>
<dbReference type="Gene3D" id="3.30.2420.10">
    <property type="entry name" value="TonB"/>
    <property type="match status" value="1"/>
</dbReference>